<sequence length="15" mass="1715">MSYRGDLFLVSPRSS</sequence>
<proteinExistence type="predicted"/>
<reference evidence="1" key="2">
    <citation type="journal article" date="2015" name="Data Brief">
        <title>Shoot transcriptome of the giant reed, Arundo donax.</title>
        <authorList>
            <person name="Barrero R.A."/>
            <person name="Guerrero F.D."/>
            <person name="Moolhuijzen P."/>
            <person name="Goolsby J.A."/>
            <person name="Tidwell J."/>
            <person name="Bellgard S.E."/>
            <person name="Bellgard M.I."/>
        </authorList>
    </citation>
    <scope>NUCLEOTIDE SEQUENCE</scope>
    <source>
        <tissue evidence="1">Shoot tissue taken approximately 20 cm above the soil surface</tissue>
    </source>
</reference>
<name>A0A0A9GIA6_ARUDO</name>
<protein>
    <submittedName>
        <fullName evidence="1">Uncharacterized protein</fullName>
    </submittedName>
</protein>
<dbReference type="EMBL" id="GBRH01175630">
    <property type="protein sequence ID" value="JAE22266.1"/>
    <property type="molecule type" value="Transcribed_RNA"/>
</dbReference>
<reference evidence="1" key="1">
    <citation type="submission" date="2014-09" db="EMBL/GenBank/DDBJ databases">
        <authorList>
            <person name="Magalhaes I.L.F."/>
            <person name="Oliveira U."/>
            <person name="Santos F.R."/>
            <person name="Vidigal T.H.D.A."/>
            <person name="Brescovit A.D."/>
            <person name="Santos A.J."/>
        </authorList>
    </citation>
    <scope>NUCLEOTIDE SEQUENCE</scope>
    <source>
        <tissue evidence="1">Shoot tissue taken approximately 20 cm above the soil surface</tissue>
    </source>
</reference>
<organism evidence="1">
    <name type="scientific">Arundo donax</name>
    <name type="common">Giant reed</name>
    <name type="synonym">Donax arundinaceus</name>
    <dbReference type="NCBI Taxonomy" id="35708"/>
    <lineage>
        <taxon>Eukaryota</taxon>
        <taxon>Viridiplantae</taxon>
        <taxon>Streptophyta</taxon>
        <taxon>Embryophyta</taxon>
        <taxon>Tracheophyta</taxon>
        <taxon>Spermatophyta</taxon>
        <taxon>Magnoliopsida</taxon>
        <taxon>Liliopsida</taxon>
        <taxon>Poales</taxon>
        <taxon>Poaceae</taxon>
        <taxon>PACMAD clade</taxon>
        <taxon>Arundinoideae</taxon>
        <taxon>Arundineae</taxon>
        <taxon>Arundo</taxon>
    </lineage>
</organism>
<accession>A0A0A9GIA6</accession>
<evidence type="ECO:0000313" key="1">
    <source>
        <dbReference type="EMBL" id="JAE22266.1"/>
    </source>
</evidence>